<name>A0A1B1MQ38_STRLN</name>
<dbReference type="AlphaFoldDB" id="A0A1B1MQ38"/>
<reference evidence="2 3" key="1">
    <citation type="submission" date="2016-07" db="EMBL/GenBank/DDBJ databases">
        <title>Enhancement of antibiotic productionsby engineered nitrateutilization in actinobacteria.</title>
        <authorList>
            <person name="Meng S.C."/>
        </authorList>
    </citation>
    <scope>NUCLEOTIDE SEQUENCE [LARGE SCALE GENOMIC DNA]</scope>
    <source>
        <strain evidence="2 3">NRRL 2936</strain>
    </source>
</reference>
<dbReference type="InterPro" id="IPR013216">
    <property type="entry name" value="Methyltransf_11"/>
</dbReference>
<accession>A0A1B1MQ38</accession>
<dbReference type="Proteomes" id="UP000092598">
    <property type="component" value="Chromosome"/>
</dbReference>
<evidence type="ECO:0000313" key="2">
    <source>
        <dbReference type="EMBL" id="ANS70627.1"/>
    </source>
</evidence>
<dbReference type="SUPFAM" id="SSF53335">
    <property type="entry name" value="S-adenosyl-L-methionine-dependent methyltransferases"/>
    <property type="match status" value="1"/>
</dbReference>
<keyword evidence="3" id="KW-1185">Reference proteome</keyword>
<evidence type="ECO:0000313" key="3">
    <source>
        <dbReference type="Proteomes" id="UP000092598"/>
    </source>
</evidence>
<dbReference type="GO" id="GO:0032259">
    <property type="term" value="P:methylation"/>
    <property type="evidence" value="ECO:0007669"/>
    <property type="project" value="UniProtKB-KW"/>
</dbReference>
<dbReference type="Pfam" id="PF08241">
    <property type="entry name" value="Methyltransf_11"/>
    <property type="match status" value="1"/>
</dbReference>
<dbReference type="EMBL" id="CP016438">
    <property type="protein sequence ID" value="ANS70627.1"/>
    <property type="molecule type" value="Genomic_DNA"/>
</dbReference>
<dbReference type="STRING" id="1915.SLINC_8403"/>
<feature type="domain" description="Methyltransferase type 11" evidence="1">
    <location>
        <begin position="3"/>
        <end position="46"/>
    </location>
</feature>
<dbReference type="GO" id="GO:0008757">
    <property type="term" value="F:S-adenosylmethionine-dependent methyltransferase activity"/>
    <property type="evidence" value="ECO:0007669"/>
    <property type="project" value="InterPro"/>
</dbReference>
<sequence length="115" mass="12521">MLDLPLGDGELAGAVAFYSLIHLQVEERPSAYEEFARVLRPGGLVLAAFHAGQEVRHLDSWLDHPVSLDFFALRPEEVAAGLTAAGFAVEATLMRGPYLGEADTERAYLLARRLG</sequence>
<keyword evidence="2" id="KW-0808">Transferase</keyword>
<protein>
    <submittedName>
        <fullName evidence="2">Methyltransferase</fullName>
    </submittedName>
</protein>
<evidence type="ECO:0000259" key="1">
    <source>
        <dbReference type="Pfam" id="PF08241"/>
    </source>
</evidence>
<dbReference type="InterPro" id="IPR029063">
    <property type="entry name" value="SAM-dependent_MTases_sf"/>
</dbReference>
<dbReference type="Gene3D" id="3.40.50.150">
    <property type="entry name" value="Vaccinia Virus protein VP39"/>
    <property type="match status" value="1"/>
</dbReference>
<organism evidence="2 3">
    <name type="scientific">Streptomyces lincolnensis</name>
    <dbReference type="NCBI Taxonomy" id="1915"/>
    <lineage>
        <taxon>Bacteria</taxon>
        <taxon>Bacillati</taxon>
        <taxon>Actinomycetota</taxon>
        <taxon>Actinomycetes</taxon>
        <taxon>Kitasatosporales</taxon>
        <taxon>Streptomycetaceae</taxon>
        <taxon>Streptomyces</taxon>
    </lineage>
</organism>
<dbReference type="KEGG" id="sls:SLINC_8403"/>
<proteinExistence type="predicted"/>
<keyword evidence="2" id="KW-0489">Methyltransferase</keyword>
<gene>
    <name evidence="2" type="ORF">SLINC_8403</name>
</gene>